<accession>A0ABY0EXY7</accession>
<dbReference type="EMBL" id="PDKD01000012">
    <property type="protein sequence ID" value="RXJ90119.1"/>
    <property type="molecule type" value="Genomic_DNA"/>
</dbReference>
<gene>
    <name evidence="2" type="ORF">CRU87_07470</name>
</gene>
<keyword evidence="1" id="KW-0175">Coiled coil</keyword>
<keyword evidence="3" id="KW-1185">Reference proteome</keyword>
<evidence type="ECO:0000313" key="2">
    <source>
        <dbReference type="EMBL" id="RXJ90119.1"/>
    </source>
</evidence>
<reference evidence="2 3" key="1">
    <citation type="submission" date="2017-10" db="EMBL/GenBank/DDBJ databases">
        <title>Genomics of the genus Arcobacter.</title>
        <authorList>
            <person name="Perez-Cataluna A."/>
            <person name="Figueras M.J."/>
        </authorList>
    </citation>
    <scope>NUCLEOTIDE SEQUENCE [LARGE SCALE GENOMIC DNA]</scope>
    <source>
        <strain evidence="2 3">LMG 25534</strain>
    </source>
</reference>
<evidence type="ECO:0000313" key="3">
    <source>
        <dbReference type="Proteomes" id="UP000289132"/>
    </source>
</evidence>
<evidence type="ECO:0000256" key="1">
    <source>
        <dbReference type="SAM" id="Coils"/>
    </source>
</evidence>
<organism evidence="2 3">
    <name type="scientific">Aliarcobacter trophiarum LMG 25534</name>
    <dbReference type="NCBI Taxonomy" id="1032241"/>
    <lineage>
        <taxon>Bacteria</taxon>
        <taxon>Pseudomonadati</taxon>
        <taxon>Campylobacterota</taxon>
        <taxon>Epsilonproteobacteria</taxon>
        <taxon>Campylobacterales</taxon>
        <taxon>Arcobacteraceae</taxon>
        <taxon>Aliarcobacter</taxon>
    </lineage>
</organism>
<comment type="caution">
    <text evidence="2">The sequence shown here is derived from an EMBL/GenBank/DDBJ whole genome shotgun (WGS) entry which is preliminary data.</text>
</comment>
<proteinExistence type="predicted"/>
<dbReference type="RefSeq" id="WP_115428798.1">
    <property type="nucleotide sequence ID" value="NZ_CP031367.1"/>
</dbReference>
<sequence length="83" mass="10188">MKINKFLNNIEEFFEINKKEEESLLEAIQKLEDKKIKLLEKINKEDFKEENRQNLEDKLKMVDDLKRKIEKKIVKINLKRNIE</sequence>
<protein>
    <submittedName>
        <fullName evidence="2">Uncharacterized protein</fullName>
    </submittedName>
</protein>
<dbReference type="Proteomes" id="UP000289132">
    <property type="component" value="Unassembled WGS sequence"/>
</dbReference>
<feature type="coiled-coil region" evidence="1">
    <location>
        <begin position="14"/>
        <end position="72"/>
    </location>
</feature>
<name>A0ABY0EXY7_9BACT</name>